<evidence type="ECO:0000256" key="3">
    <source>
        <dbReference type="ARBA" id="ARBA00022617"/>
    </source>
</evidence>
<dbReference type="PIRSF" id="PIRSF000018">
    <property type="entry name" value="Mb_ADH_cyt_c"/>
    <property type="match status" value="1"/>
</dbReference>
<evidence type="ECO:0000256" key="10">
    <source>
        <dbReference type="SAM" id="Phobius"/>
    </source>
</evidence>
<keyword evidence="10" id="KW-0812">Transmembrane</keyword>
<evidence type="ECO:0000256" key="9">
    <source>
        <dbReference type="PROSITE-ProRule" id="PRU00433"/>
    </source>
</evidence>
<keyword evidence="6" id="KW-0677">Repeat</keyword>
<dbReference type="Proteomes" id="UP001626537">
    <property type="component" value="Chromosome"/>
</dbReference>
<accession>A0ABZ0I4C8</accession>
<dbReference type="SUPFAM" id="SSF46626">
    <property type="entry name" value="Cytochrome c"/>
    <property type="match status" value="3"/>
</dbReference>
<keyword evidence="7 9" id="KW-0408">Iron</keyword>
<dbReference type="InterPro" id="IPR051459">
    <property type="entry name" value="Cytochrome_c-type_DH"/>
</dbReference>
<keyword evidence="3 9" id="KW-0349">Heme</keyword>
<dbReference type="RefSeq" id="WP_407348983.1">
    <property type="nucleotide sequence ID" value="NZ_CP136864.1"/>
</dbReference>
<keyword evidence="4 9" id="KW-0479">Metal-binding</keyword>
<organism evidence="12 13">
    <name type="scientific">Congregibacter variabilis</name>
    <dbReference type="NCBI Taxonomy" id="3081200"/>
    <lineage>
        <taxon>Bacteria</taxon>
        <taxon>Pseudomonadati</taxon>
        <taxon>Pseudomonadota</taxon>
        <taxon>Gammaproteobacteria</taxon>
        <taxon>Cellvibrionales</taxon>
        <taxon>Halieaceae</taxon>
        <taxon>Congregibacter</taxon>
    </lineage>
</organism>
<dbReference type="Gene3D" id="1.10.760.10">
    <property type="entry name" value="Cytochrome c-like domain"/>
    <property type="match status" value="3"/>
</dbReference>
<feature type="domain" description="Cytochrome c" evidence="11">
    <location>
        <begin position="329"/>
        <end position="421"/>
    </location>
</feature>
<evidence type="ECO:0000256" key="1">
    <source>
        <dbReference type="ARBA" id="ARBA00004236"/>
    </source>
</evidence>
<evidence type="ECO:0000256" key="6">
    <source>
        <dbReference type="ARBA" id="ARBA00022737"/>
    </source>
</evidence>
<evidence type="ECO:0000256" key="2">
    <source>
        <dbReference type="ARBA" id="ARBA00022475"/>
    </source>
</evidence>
<protein>
    <submittedName>
        <fullName evidence="12">Cytochrome c</fullName>
    </submittedName>
</protein>
<dbReference type="PROSITE" id="PS51007">
    <property type="entry name" value="CYTC"/>
    <property type="match status" value="3"/>
</dbReference>
<feature type="transmembrane region" description="Helical" evidence="10">
    <location>
        <begin position="12"/>
        <end position="34"/>
    </location>
</feature>
<keyword evidence="2" id="KW-1003">Cell membrane</keyword>
<dbReference type="PANTHER" id="PTHR35008:SF8">
    <property type="entry name" value="ALCOHOL DEHYDROGENASE CYTOCHROME C SUBUNIT"/>
    <property type="match status" value="1"/>
</dbReference>
<sequence length="439" mass="48221">MNQRRVSLLMSLPRAIAVLTLVVLIASFVFVVVLQPTMDTGSGPIAQPSSDANALIQRGEYLALAGNCASCHTAAGGEYMAGGLAFDTPFGVIYSTNITADTATGIGSWSDRDFLNSMRHGVRANGDHLYPVFPYTAFTQINNDDLAALYAYLMSVPAVTRENRDNDISFPFNMRSLMAFWKLMFFKPGAFEANDQESEEWNRGAYLVEALAHCSACHTPRNILGAEQERMKMAGGEYSDTVAPGVSRPWSAPNLTASTRGLGTWSEDDLTAYLKTARNDFLESFGPMNEVIMHSTRHMSDDDIQAMAVYLKALPTIEPPEPVEPDSIIVLGRGRTIYNLHCGTCHLPTGEGDPEMAPRLNKGSLVAQADNPASMINVILYGPEAPKPALSPKWREAMEEFQYILDDDEVSAVATFIRHSWDNHAGTVTPEQVARQRWE</sequence>
<name>A0ABZ0I4C8_9GAMM</name>
<keyword evidence="13" id="KW-1185">Reference proteome</keyword>
<comment type="subcellular location">
    <subcellularLocation>
        <location evidence="1">Cell membrane</location>
    </subcellularLocation>
</comment>
<evidence type="ECO:0000313" key="13">
    <source>
        <dbReference type="Proteomes" id="UP001626537"/>
    </source>
</evidence>
<dbReference type="InterPro" id="IPR014353">
    <property type="entry name" value="Membr-bd_ADH_cyt_c"/>
</dbReference>
<keyword evidence="5" id="KW-0732">Signal</keyword>
<gene>
    <name evidence="12" type="ORF">R0135_04090</name>
</gene>
<reference evidence="12 13" key="1">
    <citation type="submission" date="2023-10" db="EMBL/GenBank/DDBJ databases">
        <title>Two novel species belonging to the OM43/NOR5 clade.</title>
        <authorList>
            <person name="Park M."/>
        </authorList>
    </citation>
    <scope>NUCLEOTIDE SEQUENCE [LARGE SCALE GENOMIC DNA]</scope>
    <source>
        <strain evidence="12 13">IMCC43200</strain>
    </source>
</reference>
<dbReference type="EMBL" id="CP136864">
    <property type="protein sequence ID" value="WOJ94347.1"/>
    <property type="molecule type" value="Genomic_DNA"/>
</dbReference>
<feature type="domain" description="Cytochrome c" evidence="11">
    <location>
        <begin position="199"/>
        <end position="315"/>
    </location>
</feature>
<evidence type="ECO:0000259" key="11">
    <source>
        <dbReference type="PROSITE" id="PS51007"/>
    </source>
</evidence>
<evidence type="ECO:0000256" key="5">
    <source>
        <dbReference type="ARBA" id="ARBA00022729"/>
    </source>
</evidence>
<dbReference type="InterPro" id="IPR009056">
    <property type="entry name" value="Cyt_c-like_dom"/>
</dbReference>
<evidence type="ECO:0000313" key="12">
    <source>
        <dbReference type="EMBL" id="WOJ94347.1"/>
    </source>
</evidence>
<evidence type="ECO:0000256" key="8">
    <source>
        <dbReference type="ARBA" id="ARBA00023136"/>
    </source>
</evidence>
<feature type="domain" description="Cytochrome c" evidence="11">
    <location>
        <begin position="54"/>
        <end position="157"/>
    </location>
</feature>
<dbReference type="Pfam" id="PF00034">
    <property type="entry name" value="Cytochrom_C"/>
    <property type="match status" value="2"/>
</dbReference>
<evidence type="ECO:0000256" key="4">
    <source>
        <dbReference type="ARBA" id="ARBA00022723"/>
    </source>
</evidence>
<keyword evidence="8 10" id="KW-0472">Membrane</keyword>
<proteinExistence type="predicted"/>
<dbReference type="InterPro" id="IPR036909">
    <property type="entry name" value="Cyt_c-like_dom_sf"/>
</dbReference>
<keyword evidence="10" id="KW-1133">Transmembrane helix</keyword>
<dbReference type="PANTHER" id="PTHR35008">
    <property type="entry name" value="BLL4482 PROTEIN-RELATED"/>
    <property type="match status" value="1"/>
</dbReference>
<evidence type="ECO:0000256" key="7">
    <source>
        <dbReference type="ARBA" id="ARBA00023004"/>
    </source>
</evidence>